<evidence type="ECO:0000313" key="3">
    <source>
        <dbReference type="Proteomes" id="UP000298324"/>
    </source>
</evidence>
<feature type="region of interest" description="Disordered" evidence="1">
    <location>
        <begin position="28"/>
        <end position="77"/>
    </location>
</feature>
<dbReference type="EMBL" id="QFGA01000001">
    <property type="protein sequence ID" value="TEB07219.1"/>
    <property type="molecule type" value="Genomic_DNA"/>
</dbReference>
<comment type="caution">
    <text evidence="2">The sequence shown here is derived from an EMBL/GenBank/DDBJ whole genome shotgun (WGS) entry which is preliminary data.</text>
</comment>
<proteinExistence type="predicted"/>
<accession>A0A4Y7REL3</accession>
<dbReference type="RefSeq" id="WP_190239176.1">
    <property type="nucleotide sequence ID" value="NZ_QFGA01000001.1"/>
</dbReference>
<dbReference type="AlphaFoldDB" id="A0A4Y7REL3"/>
<feature type="compositionally biased region" description="Basic and acidic residues" evidence="1">
    <location>
        <begin position="46"/>
        <end position="66"/>
    </location>
</feature>
<evidence type="ECO:0000313" key="2">
    <source>
        <dbReference type="EMBL" id="TEB07219.1"/>
    </source>
</evidence>
<protein>
    <submittedName>
        <fullName evidence="2">Uncharacterized protein</fullName>
    </submittedName>
</protein>
<feature type="region of interest" description="Disordered" evidence="1">
    <location>
        <begin position="126"/>
        <end position="155"/>
    </location>
</feature>
<organism evidence="2 3">
    <name type="scientific">Pelotomaculum schinkii</name>
    <dbReference type="NCBI Taxonomy" id="78350"/>
    <lineage>
        <taxon>Bacteria</taxon>
        <taxon>Bacillati</taxon>
        <taxon>Bacillota</taxon>
        <taxon>Clostridia</taxon>
        <taxon>Eubacteriales</taxon>
        <taxon>Desulfotomaculaceae</taxon>
        <taxon>Pelotomaculum</taxon>
    </lineage>
</organism>
<gene>
    <name evidence="2" type="ORF">Psch_00766</name>
</gene>
<name>A0A4Y7REL3_9FIRM</name>
<reference evidence="2 3" key="1">
    <citation type="journal article" date="2018" name="Environ. Microbiol.">
        <title>Novel energy conservation strategies and behaviour of Pelotomaculum schinkii driving syntrophic propionate catabolism.</title>
        <authorList>
            <person name="Hidalgo-Ahumada C.A.P."/>
            <person name="Nobu M.K."/>
            <person name="Narihiro T."/>
            <person name="Tamaki H."/>
            <person name="Liu W.T."/>
            <person name="Kamagata Y."/>
            <person name="Stams A.J.M."/>
            <person name="Imachi H."/>
            <person name="Sousa D.Z."/>
        </authorList>
    </citation>
    <scope>NUCLEOTIDE SEQUENCE [LARGE SCALE GENOMIC DNA]</scope>
    <source>
        <strain evidence="2 3">HH</strain>
    </source>
</reference>
<dbReference type="Proteomes" id="UP000298324">
    <property type="component" value="Unassembled WGS sequence"/>
</dbReference>
<evidence type="ECO:0000256" key="1">
    <source>
        <dbReference type="SAM" id="MobiDB-lite"/>
    </source>
</evidence>
<keyword evidence="3" id="KW-1185">Reference proteome</keyword>
<sequence>MNTIFWLVFLFLLARSIWRLMERAGGKGRFDGPLGGPPPGMGRPVPESEEKPKLKIPEYLTRRSEEPPGYEQPDELSVMRRDWEEEPLAEYSEPVVLAEEMAAPPVKGQPSGLCPEGPVAGAEVKAPCGMEGEKGGPARKRCERSDQEGPFSDMLCPGQVVKGMAWSQILGPRGGLRSKRRNY</sequence>